<accession>A0ABD2ZMP9</accession>
<dbReference type="InterPro" id="IPR020850">
    <property type="entry name" value="GED_dom"/>
</dbReference>
<keyword evidence="3" id="KW-1185">Reference proteome</keyword>
<organism evidence="2 3">
    <name type="scientific">Cinchona calisaya</name>
    <dbReference type="NCBI Taxonomy" id="153742"/>
    <lineage>
        <taxon>Eukaryota</taxon>
        <taxon>Viridiplantae</taxon>
        <taxon>Streptophyta</taxon>
        <taxon>Embryophyta</taxon>
        <taxon>Tracheophyta</taxon>
        <taxon>Spermatophyta</taxon>
        <taxon>Magnoliopsida</taxon>
        <taxon>eudicotyledons</taxon>
        <taxon>Gunneridae</taxon>
        <taxon>Pentapetalae</taxon>
        <taxon>asterids</taxon>
        <taxon>lamiids</taxon>
        <taxon>Gentianales</taxon>
        <taxon>Rubiaceae</taxon>
        <taxon>Cinchonoideae</taxon>
        <taxon>Cinchoneae</taxon>
        <taxon>Cinchona</taxon>
    </lineage>
</organism>
<dbReference type="Pfam" id="PF02212">
    <property type="entry name" value="GED"/>
    <property type="match status" value="1"/>
</dbReference>
<dbReference type="EMBL" id="JBJUIK010000008">
    <property type="protein sequence ID" value="KAL3520569.1"/>
    <property type="molecule type" value="Genomic_DNA"/>
</dbReference>
<evidence type="ECO:0000259" key="1">
    <source>
        <dbReference type="PROSITE" id="PS51388"/>
    </source>
</evidence>
<proteinExistence type="predicted"/>
<dbReference type="AlphaFoldDB" id="A0ABD2ZMP9"/>
<gene>
    <name evidence="2" type="ORF">ACH5RR_018718</name>
</gene>
<dbReference type="InterPro" id="IPR003130">
    <property type="entry name" value="GED"/>
</dbReference>
<dbReference type="PROSITE" id="PS51388">
    <property type="entry name" value="GED"/>
    <property type="match status" value="1"/>
</dbReference>
<reference evidence="2 3" key="1">
    <citation type="submission" date="2024-11" db="EMBL/GenBank/DDBJ databases">
        <title>A near-complete genome assembly of Cinchona calisaya.</title>
        <authorList>
            <person name="Lian D.C."/>
            <person name="Zhao X.W."/>
            <person name="Wei L."/>
        </authorList>
    </citation>
    <scope>NUCLEOTIDE SEQUENCE [LARGE SCALE GENOMIC DNA]</scope>
    <source>
        <tissue evidence="2">Nenye</tissue>
    </source>
</reference>
<protein>
    <recommendedName>
        <fullName evidence="1">GED domain-containing protein</fullName>
    </recommendedName>
</protein>
<feature type="domain" description="GED" evidence="1">
    <location>
        <begin position="1"/>
        <end position="72"/>
    </location>
</feature>
<dbReference type="Proteomes" id="UP001630127">
    <property type="component" value="Unassembled WGS sequence"/>
</dbReference>
<comment type="caution">
    <text evidence="2">The sequence shown here is derived from an EMBL/GenBank/DDBJ whole genome shotgun (WGS) entry which is preliminary data.</text>
</comment>
<name>A0ABD2ZMP9_9GENT</name>
<evidence type="ECO:0000313" key="3">
    <source>
        <dbReference type="Proteomes" id="UP001630127"/>
    </source>
</evidence>
<sequence length="89" mass="9832">MALHILFSVQNVVDKDLESEIVNELMGANGGGMKKLLEESPMVVEKCQRLTRSNKLLKESKEIVAAIMDKVAAYETSGVTDEESIIHLD</sequence>
<evidence type="ECO:0000313" key="2">
    <source>
        <dbReference type="EMBL" id="KAL3520569.1"/>
    </source>
</evidence>